<organism evidence="1 2">
    <name type="scientific">Setomelanomma holmii</name>
    <dbReference type="NCBI Taxonomy" id="210430"/>
    <lineage>
        <taxon>Eukaryota</taxon>
        <taxon>Fungi</taxon>
        <taxon>Dikarya</taxon>
        <taxon>Ascomycota</taxon>
        <taxon>Pezizomycotina</taxon>
        <taxon>Dothideomycetes</taxon>
        <taxon>Pleosporomycetidae</taxon>
        <taxon>Pleosporales</taxon>
        <taxon>Pleosporineae</taxon>
        <taxon>Phaeosphaeriaceae</taxon>
        <taxon>Setomelanomma</taxon>
    </lineage>
</organism>
<evidence type="ECO:0000313" key="1">
    <source>
        <dbReference type="EMBL" id="KAF2034104.1"/>
    </source>
</evidence>
<gene>
    <name evidence="1" type="ORF">EK21DRAFT_85897</name>
</gene>
<dbReference type="EMBL" id="ML978163">
    <property type="protein sequence ID" value="KAF2034104.1"/>
    <property type="molecule type" value="Genomic_DNA"/>
</dbReference>
<comment type="caution">
    <text evidence="1">The sequence shown here is derived from an EMBL/GenBank/DDBJ whole genome shotgun (WGS) entry which is preliminary data.</text>
</comment>
<reference evidence="1" key="1">
    <citation type="journal article" date="2020" name="Stud. Mycol.">
        <title>101 Dothideomycetes genomes: a test case for predicting lifestyles and emergence of pathogens.</title>
        <authorList>
            <person name="Haridas S."/>
            <person name="Albert R."/>
            <person name="Binder M."/>
            <person name="Bloem J."/>
            <person name="Labutti K."/>
            <person name="Salamov A."/>
            <person name="Andreopoulos B."/>
            <person name="Baker S."/>
            <person name="Barry K."/>
            <person name="Bills G."/>
            <person name="Bluhm B."/>
            <person name="Cannon C."/>
            <person name="Castanera R."/>
            <person name="Culley D."/>
            <person name="Daum C."/>
            <person name="Ezra D."/>
            <person name="Gonzalez J."/>
            <person name="Henrissat B."/>
            <person name="Kuo A."/>
            <person name="Liang C."/>
            <person name="Lipzen A."/>
            <person name="Lutzoni F."/>
            <person name="Magnuson J."/>
            <person name="Mondo S."/>
            <person name="Nolan M."/>
            <person name="Ohm R."/>
            <person name="Pangilinan J."/>
            <person name="Park H.-J."/>
            <person name="Ramirez L."/>
            <person name="Alfaro M."/>
            <person name="Sun H."/>
            <person name="Tritt A."/>
            <person name="Yoshinaga Y."/>
            <person name="Zwiers L.-H."/>
            <person name="Turgeon B."/>
            <person name="Goodwin S."/>
            <person name="Spatafora J."/>
            <person name="Crous P."/>
            <person name="Grigoriev I."/>
        </authorList>
    </citation>
    <scope>NUCLEOTIDE SEQUENCE</scope>
    <source>
        <strain evidence="1">CBS 110217</strain>
    </source>
</reference>
<accession>A0A9P4HIB9</accession>
<proteinExistence type="predicted"/>
<protein>
    <submittedName>
        <fullName evidence="1">Uncharacterized protein</fullName>
    </submittedName>
</protein>
<name>A0A9P4HIB9_9PLEO</name>
<dbReference type="AlphaFoldDB" id="A0A9P4HIB9"/>
<dbReference type="Proteomes" id="UP000799777">
    <property type="component" value="Unassembled WGS sequence"/>
</dbReference>
<keyword evidence="2" id="KW-1185">Reference proteome</keyword>
<evidence type="ECO:0000313" key="2">
    <source>
        <dbReference type="Proteomes" id="UP000799777"/>
    </source>
</evidence>
<sequence>MPSVIGDDWYTARASLCTCGAKEIIPFGMREVPLGQSSTRRASDKVCVGRNFAVAAAATYVVASVGLAYRRIGSRQCGTQCTFGERRLRAAAHPCPARFGGNMAARQRQRALPSESDHQIIGQDVVALESDRRMRPVADHGESLVAYDLQPKETTYELQAVVVQRDEAIPNANRSKW</sequence>